<evidence type="ECO:0000256" key="1">
    <source>
        <dbReference type="SAM" id="Phobius"/>
    </source>
</evidence>
<dbReference type="EMBL" id="CADEAL010003312">
    <property type="protein sequence ID" value="CAB1444167.1"/>
    <property type="molecule type" value="Genomic_DNA"/>
</dbReference>
<comment type="caution">
    <text evidence="2">The sequence shown here is derived from an EMBL/GenBank/DDBJ whole genome shotgun (WGS) entry which is preliminary data.</text>
</comment>
<keyword evidence="1" id="KW-1133">Transmembrane helix</keyword>
<keyword evidence="1" id="KW-0812">Transmembrane</keyword>
<gene>
    <name evidence="2" type="ORF">PLEPLA_LOCUS31883</name>
</gene>
<protein>
    <submittedName>
        <fullName evidence="2">Uncharacterized protein</fullName>
    </submittedName>
</protein>
<feature type="transmembrane region" description="Helical" evidence="1">
    <location>
        <begin position="69"/>
        <end position="93"/>
    </location>
</feature>
<sequence length="107" mass="11422">MDSSTAGRRRTARPSATESFVFVWFSLELTCSRASARGRPPGMAVGVGGGDVVELGCKPVLIHHHHRRIVISIVLSFLSFSSTASFIRAVAIYSAISESTSMLCHGA</sequence>
<organism evidence="2 3">
    <name type="scientific">Pleuronectes platessa</name>
    <name type="common">European plaice</name>
    <dbReference type="NCBI Taxonomy" id="8262"/>
    <lineage>
        <taxon>Eukaryota</taxon>
        <taxon>Metazoa</taxon>
        <taxon>Chordata</taxon>
        <taxon>Craniata</taxon>
        <taxon>Vertebrata</taxon>
        <taxon>Euteleostomi</taxon>
        <taxon>Actinopterygii</taxon>
        <taxon>Neopterygii</taxon>
        <taxon>Teleostei</taxon>
        <taxon>Neoteleostei</taxon>
        <taxon>Acanthomorphata</taxon>
        <taxon>Carangaria</taxon>
        <taxon>Pleuronectiformes</taxon>
        <taxon>Pleuronectoidei</taxon>
        <taxon>Pleuronectidae</taxon>
        <taxon>Pleuronectes</taxon>
    </lineage>
</organism>
<evidence type="ECO:0000313" key="3">
    <source>
        <dbReference type="Proteomes" id="UP001153269"/>
    </source>
</evidence>
<proteinExistence type="predicted"/>
<accession>A0A9N7V737</accession>
<dbReference type="AlphaFoldDB" id="A0A9N7V737"/>
<keyword evidence="1" id="KW-0472">Membrane</keyword>
<evidence type="ECO:0000313" key="2">
    <source>
        <dbReference type="EMBL" id="CAB1444167.1"/>
    </source>
</evidence>
<dbReference type="Proteomes" id="UP001153269">
    <property type="component" value="Unassembled WGS sequence"/>
</dbReference>
<reference evidence="2" key="1">
    <citation type="submission" date="2020-03" db="EMBL/GenBank/DDBJ databases">
        <authorList>
            <person name="Weist P."/>
        </authorList>
    </citation>
    <scope>NUCLEOTIDE SEQUENCE</scope>
</reference>
<keyword evidence="3" id="KW-1185">Reference proteome</keyword>
<name>A0A9N7V737_PLEPL</name>